<organism evidence="1 2">
    <name type="scientific">Citrifermentans bremense</name>
    <dbReference type="NCBI Taxonomy" id="60035"/>
    <lineage>
        <taxon>Bacteria</taxon>
        <taxon>Pseudomonadati</taxon>
        <taxon>Thermodesulfobacteriota</taxon>
        <taxon>Desulfuromonadia</taxon>
        <taxon>Geobacterales</taxon>
        <taxon>Geobacteraceae</taxon>
        <taxon>Citrifermentans</taxon>
    </lineage>
</organism>
<proteinExistence type="predicted"/>
<evidence type="ECO:0000313" key="2">
    <source>
        <dbReference type="Proteomes" id="UP000515472"/>
    </source>
</evidence>
<keyword evidence="2" id="KW-1185">Reference proteome</keyword>
<dbReference type="AlphaFoldDB" id="A0A7R7J038"/>
<reference evidence="1 2" key="1">
    <citation type="submission" date="2020-06" db="EMBL/GenBank/DDBJ databases">
        <title>Interaction of electrochemicaly active bacteria, Geobacter bremensis R4 on different carbon anode.</title>
        <authorList>
            <person name="Meng L."/>
            <person name="Yoshida N."/>
        </authorList>
    </citation>
    <scope>NUCLEOTIDE SEQUENCE [LARGE SCALE GENOMIC DNA]</scope>
    <source>
        <strain evidence="1 2">R4</strain>
    </source>
</reference>
<name>A0A7R7J038_9BACT</name>
<evidence type="ECO:0000313" key="1">
    <source>
        <dbReference type="EMBL" id="BCO11280.1"/>
    </source>
</evidence>
<sequence length="111" mass="11965">MPIALKVVYKGQLCTTVRPIYCFISPVGACRLSAFRLPAAPLQCGFRYTRDYGMLAGLFWFTNFVYSIQNVFHCQGKIGAGYGASAISGEGCGRSSSRGYNHSNCGGAKGF</sequence>
<dbReference type="Proteomes" id="UP000515472">
    <property type="component" value="Chromosome"/>
</dbReference>
<gene>
    <name evidence="1" type="ORF">GEOBRER4_n1347</name>
</gene>
<protein>
    <submittedName>
        <fullName evidence="1">Uncharacterized protein</fullName>
    </submittedName>
</protein>
<dbReference type="EMBL" id="AP023213">
    <property type="protein sequence ID" value="BCO11280.1"/>
    <property type="molecule type" value="Genomic_DNA"/>
</dbReference>
<accession>A0A7R7J038</accession>